<dbReference type="InterPro" id="IPR020568">
    <property type="entry name" value="Ribosomal_Su5_D2-typ_SF"/>
</dbReference>
<dbReference type="PANTHER" id="PTHR32039:SF7">
    <property type="entry name" value="COMPETENCE PROTEIN COMM"/>
    <property type="match status" value="1"/>
</dbReference>
<dbReference type="InterPro" id="IPR004482">
    <property type="entry name" value="Mg_chelat-rel"/>
</dbReference>
<dbReference type="SUPFAM" id="SSF52540">
    <property type="entry name" value="P-loop containing nucleoside triphosphate hydrolases"/>
    <property type="match status" value="1"/>
</dbReference>
<dbReference type="NCBIfam" id="TIGR00368">
    <property type="entry name" value="YifB family Mg chelatase-like AAA ATPase"/>
    <property type="match status" value="1"/>
</dbReference>
<proteinExistence type="inferred from homology"/>
<organism evidence="5 6">
    <name type="scientific">Arenibacter troitsensis</name>
    <dbReference type="NCBI Taxonomy" id="188872"/>
    <lineage>
        <taxon>Bacteria</taxon>
        <taxon>Pseudomonadati</taxon>
        <taxon>Bacteroidota</taxon>
        <taxon>Flavobacteriia</taxon>
        <taxon>Flavobacteriales</taxon>
        <taxon>Flavobacteriaceae</taxon>
        <taxon>Arenibacter</taxon>
    </lineage>
</organism>
<dbReference type="InterPro" id="IPR045006">
    <property type="entry name" value="CHLI-like"/>
</dbReference>
<dbReference type="EMBL" id="FXAO01000003">
    <property type="protein sequence ID" value="SMG23473.1"/>
    <property type="molecule type" value="Genomic_DNA"/>
</dbReference>
<dbReference type="STRING" id="188872.SAMN03080602_01448"/>
<dbReference type="GO" id="GO:0005524">
    <property type="term" value="F:ATP binding"/>
    <property type="evidence" value="ECO:0007669"/>
    <property type="project" value="UniProtKB-KW"/>
</dbReference>
<evidence type="ECO:0000259" key="4">
    <source>
        <dbReference type="SMART" id="SM00382"/>
    </source>
</evidence>
<dbReference type="InterPro" id="IPR001208">
    <property type="entry name" value="MCM_dom"/>
</dbReference>
<dbReference type="InterPro" id="IPR025158">
    <property type="entry name" value="Mg_chelat-rel_C"/>
</dbReference>
<dbReference type="InterPro" id="IPR014721">
    <property type="entry name" value="Ribsml_uS5_D2-typ_fold_subgr"/>
</dbReference>
<dbReference type="AlphaFoldDB" id="A0A1X7J6V4"/>
<sequence>MLTKVYGSAVFGVEATTITVEVNIDKGIGYHLVGLPDNAIKESNYRIAAALQNNGYKIPGKKITINMAPADLRKEGSAYDLTLALGILAASNQIKSESIEKYIIMGELSLDGSLQPIKGALPIAIKAKEEGFQGFILPSENAREAAIVDDLEVYGIDNIKEVMDFFDKGTPLEQTIIDTKEEFYKNLDFPEFDFSDVKGQESIKRCMEIAAAGGHNIILIGPPGAGKTMLAKRLPSILPPMTLHEALETTKIHSVVGKIKNMGLMNQRPFRSPHHTISDVALVGGGAYPQPGEISLSHNGVLFLDELPEFKRGVLEVMRQPLEDREVTISRARFTVTYPSSFMLVASMNPSPGGYFNDPNAPVTSSPAEMQRYLSKISGPLLDRIDIHIEVTPVPFEKLSEERKGEGSVEIRKRVTAAREIQTQRFSDLENVHYNAQMNTKQIRKYCIMDDASKELLKNAMERLNLSARAYDRILNNTLLHI</sequence>
<gene>
    <name evidence="5" type="ORF">SAMN03080602_01448</name>
</gene>
<name>A0A1X7J6V4_9FLAO</name>
<dbReference type="Gene3D" id="3.40.50.300">
    <property type="entry name" value="P-loop containing nucleotide triphosphate hydrolases"/>
    <property type="match status" value="1"/>
</dbReference>
<dbReference type="GO" id="GO:0003677">
    <property type="term" value="F:DNA binding"/>
    <property type="evidence" value="ECO:0007669"/>
    <property type="project" value="InterPro"/>
</dbReference>
<comment type="similarity">
    <text evidence="1">Belongs to the Mg-chelatase subunits D/I family. ComM subfamily.</text>
</comment>
<dbReference type="Proteomes" id="UP000193420">
    <property type="component" value="Unassembled WGS sequence"/>
</dbReference>
<dbReference type="Pfam" id="PF13335">
    <property type="entry name" value="Mg_chelatase_C"/>
    <property type="match status" value="1"/>
</dbReference>
<dbReference type="Pfam" id="PF13541">
    <property type="entry name" value="ChlI"/>
    <property type="match status" value="1"/>
</dbReference>
<dbReference type="InterPro" id="IPR003593">
    <property type="entry name" value="AAA+_ATPase"/>
</dbReference>
<dbReference type="GO" id="GO:0015995">
    <property type="term" value="P:chlorophyll biosynthetic process"/>
    <property type="evidence" value="ECO:0007669"/>
    <property type="project" value="TreeGrafter"/>
</dbReference>
<dbReference type="Pfam" id="PF01078">
    <property type="entry name" value="Mg_chelatase"/>
    <property type="match status" value="1"/>
</dbReference>
<dbReference type="PRINTS" id="PR01657">
    <property type="entry name" value="MCMFAMILY"/>
</dbReference>
<accession>A0A1X7J6V4</accession>
<reference evidence="6" key="1">
    <citation type="submission" date="2017-04" db="EMBL/GenBank/DDBJ databases">
        <authorList>
            <person name="Varghese N."/>
            <person name="Submissions S."/>
        </authorList>
    </citation>
    <scope>NUCLEOTIDE SEQUENCE [LARGE SCALE GENOMIC DNA]</scope>
    <source>
        <strain evidence="6">DSM 19835</strain>
    </source>
</reference>
<evidence type="ECO:0000256" key="1">
    <source>
        <dbReference type="ARBA" id="ARBA00006354"/>
    </source>
</evidence>
<evidence type="ECO:0000313" key="5">
    <source>
        <dbReference type="EMBL" id="SMG23473.1"/>
    </source>
</evidence>
<evidence type="ECO:0000256" key="2">
    <source>
        <dbReference type="ARBA" id="ARBA00022741"/>
    </source>
</evidence>
<dbReference type="SMART" id="SM00382">
    <property type="entry name" value="AAA"/>
    <property type="match status" value="1"/>
</dbReference>
<keyword evidence="3" id="KW-0067">ATP-binding</keyword>
<dbReference type="SUPFAM" id="SSF54211">
    <property type="entry name" value="Ribosomal protein S5 domain 2-like"/>
    <property type="match status" value="1"/>
</dbReference>
<dbReference type="InterPro" id="IPR000523">
    <property type="entry name" value="Mg_chelatse_chII-like_cat_dom"/>
</dbReference>
<dbReference type="PANTHER" id="PTHR32039">
    <property type="entry name" value="MAGNESIUM-CHELATASE SUBUNIT CHLI"/>
    <property type="match status" value="1"/>
</dbReference>
<keyword evidence="6" id="KW-1185">Reference proteome</keyword>
<dbReference type="Gene3D" id="3.30.230.10">
    <property type="match status" value="1"/>
</dbReference>
<keyword evidence="2" id="KW-0547">Nucleotide-binding</keyword>
<evidence type="ECO:0000313" key="6">
    <source>
        <dbReference type="Proteomes" id="UP000193420"/>
    </source>
</evidence>
<dbReference type="InterPro" id="IPR027417">
    <property type="entry name" value="P-loop_NTPase"/>
</dbReference>
<feature type="domain" description="AAA+ ATPase" evidence="4">
    <location>
        <begin position="213"/>
        <end position="395"/>
    </location>
</feature>
<protein>
    <submittedName>
        <fullName evidence="5">Magnesium chelatase family protein</fullName>
    </submittedName>
</protein>
<evidence type="ECO:0000256" key="3">
    <source>
        <dbReference type="ARBA" id="ARBA00022840"/>
    </source>
</evidence>